<dbReference type="CDD" id="cd01647">
    <property type="entry name" value="RT_LTR"/>
    <property type="match status" value="1"/>
</dbReference>
<organism evidence="2">
    <name type="scientific">Tanacetum cinerariifolium</name>
    <name type="common">Dalmatian daisy</name>
    <name type="synonym">Chrysanthemum cinerariifolium</name>
    <dbReference type="NCBI Taxonomy" id="118510"/>
    <lineage>
        <taxon>Eukaryota</taxon>
        <taxon>Viridiplantae</taxon>
        <taxon>Streptophyta</taxon>
        <taxon>Embryophyta</taxon>
        <taxon>Tracheophyta</taxon>
        <taxon>Spermatophyta</taxon>
        <taxon>Magnoliopsida</taxon>
        <taxon>eudicotyledons</taxon>
        <taxon>Gunneridae</taxon>
        <taxon>Pentapetalae</taxon>
        <taxon>asterids</taxon>
        <taxon>campanulids</taxon>
        <taxon>Asterales</taxon>
        <taxon>Asteraceae</taxon>
        <taxon>Asteroideae</taxon>
        <taxon>Anthemideae</taxon>
        <taxon>Anthemidinae</taxon>
        <taxon>Tanacetum</taxon>
    </lineage>
</organism>
<dbReference type="PANTHER" id="PTHR37984">
    <property type="entry name" value="PROTEIN CBG26694"/>
    <property type="match status" value="1"/>
</dbReference>
<dbReference type="InterPro" id="IPR000477">
    <property type="entry name" value="RT_dom"/>
</dbReference>
<evidence type="ECO:0000259" key="1">
    <source>
        <dbReference type="Pfam" id="PF00078"/>
    </source>
</evidence>
<dbReference type="InterPro" id="IPR043128">
    <property type="entry name" value="Rev_trsase/Diguanyl_cyclase"/>
</dbReference>
<dbReference type="Gene3D" id="3.10.10.10">
    <property type="entry name" value="HIV Type 1 Reverse Transcriptase, subunit A, domain 1"/>
    <property type="match status" value="1"/>
</dbReference>
<sequence>MSKNCHFHKDYKHDTNDCRHLRTQIQEAVNSGQLSHLVKGIKKERTRSFDTPRGEIKKDKGTALAEEPILMAKLVKERRGPKRYLPQTRKGSSVASTLRKQFIINDMYLDQTVTIRKQLPEHFKKELKNLLKSNADVFAWTHVDMTGILRTILVERKPFNTEHKLNEYNHIKQIKQNKREEDEDKTAFYVGEGVFCYKKMSFGLKKARETYQMLVDKVFSHQIGRNLKAYVDDMVIKSTSKKEMLKYIQETFERFRSINMKLNLKKCSFSVEEGPFLGHLITKHVIKANPSKVKAVINLDHPRILKDIQSLNGKLAALSQFLSKGTERSLAFFKALKGYKDKKSIQWTTKADKALEKMKKLIQTLPTLIAPKVGETLTMHLATLKENGSEARLMLIDLEGKEYTYALRFKFETTNNEAEYKALLIKVTFVAKHISIKDYLQKVKITLRGFKEYTVKHIRRNQNKKANAVSKLASMTFKHLTKEVLVDVLTKRSIEEKEVLKVVTQERKSWMDPIHEYLLSGLLPEDTKEAKKIRI</sequence>
<feature type="domain" description="Reverse transcriptase" evidence="1">
    <location>
        <begin position="180"/>
        <end position="279"/>
    </location>
</feature>
<proteinExistence type="predicted"/>
<evidence type="ECO:0000313" key="2">
    <source>
        <dbReference type="EMBL" id="GEU60615.1"/>
    </source>
</evidence>
<dbReference type="InterPro" id="IPR050951">
    <property type="entry name" value="Retrovirus_Pol_polyprotein"/>
</dbReference>
<protein>
    <submittedName>
        <fullName evidence="2">Protein NYNRIN-like</fullName>
    </submittedName>
</protein>
<dbReference type="SUPFAM" id="SSF56672">
    <property type="entry name" value="DNA/RNA polymerases"/>
    <property type="match status" value="1"/>
</dbReference>
<dbReference type="Pfam" id="PF00078">
    <property type="entry name" value="RVT_1"/>
    <property type="match status" value="1"/>
</dbReference>
<dbReference type="Gene3D" id="3.30.70.270">
    <property type="match status" value="2"/>
</dbReference>
<reference evidence="2" key="1">
    <citation type="journal article" date="2019" name="Sci. Rep.">
        <title>Draft genome of Tanacetum cinerariifolium, the natural source of mosquito coil.</title>
        <authorList>
            <person name="Yamashiro T."/>
            <person name="Shiraishi A."/>
            <person name="Satake H."/>
            <person name="Nakayama K."/>
        </authorList>
    </citation>
    <scope>NUCLEOTIDE SEQUENCE</scope>
</reference>
<gene>
    <name evidence="2" type="ORF">Tci_032593</name>
</gene>
<dbReference type="AlphaFoldDB" id="A0A6L2LKB8"/>
<dbReference type="PANTHER" id="PTHR37984:SF5">
    <property type="entry name" value="PROTEIN NYNRIN-LIKE"/>
    <property type="match status" value="1"/>
</dbReference>
<comment type="caution">
    <text evidence="2">The sequence shown here is derived from an EMBL/GenBank/DDBJ whole genome shotgun (WGS) entry which is preliminary data.</text>
</comment>
<accession>A0A6L2LKB8</accession>
<dbReference type="EMBL" id="BKCJ010004366">
    <property type="protein sequence ID" value="GEU60615.1"/>
    <property type="molecule type" value="Genomic_DNA"/>
</dbReference>
<dbReference type="InterPro" id="IPR043502">
    <property type="entry name" value="DNA/RNA_pol_sf"/>
</dbReference>
<name>A0A6L2LKB8_TANCI</name>